<evidence type="ECO:0000256" key="5">
    <source>
        <dbReference type="ARBA" id="ARBA00023077"/>
    </source>
</evidence>
<proteinExistence type="inferred from homology"/>
<keyword evidence="14" id="KW-1185">Reference proteome</keyword>
<dbReference type="NCBIfam" id="TIGR04056">
    <property type="entry name" value="OMP_RagA_SusC"/>
    <property type="match status" value="1"/>
</dbReference>
<evidence type="ECO:0000256" key="4">
    <source>
        <dbReference type="ARBA" id="ARBA00022692"/>
    </source>
</evidence>
<dbReference type="InterPro" id="IPR037066">
    <property type="entry name" value="Plug_dom_sf"/>
</dbReference>
<keyword evidence="6 8" id="KW-0472">Membrane</keyword>
<keyword evidence="3 8" id="KW-1134">Transmembrane beta strand</keyword>
<feature type="domain" description="TonB-dependent receptor plug" evidence="12">
    <location>
        <begin position="115"/>
        <end position="230"/>
    </location>
</feature>
<accession>A0A1I2K2H7</accession>
<dbReference type="GO" id="GO:0009279">
    <property type="term" value="C:cell outer membrane"/>
    <property type="evidence" value="ECO:0007669"/>
    <property type="project" value="UniProtKB-SubCell"/>
</dbReference>
<keyword evidence="4 8" id="KW-0812">Transmembrane</keyword>
<evidence type="ECO:0000256" key="10">
    <source>
        <dbReference type="SAM" id="SignalP"/>
    </source>
</evidence>
<protein>
    <submittedName>
        <fullName evidence="13">Iron complex outermembrane recepter protein</fullName>
    </submittedName>
</protein>
<gene>
    <name evidence="13" type="ORF">SAMN04488033_101208</name>
</gene>
<keyword evidence="10" id="KW-0732">Signal</keyword>
<evidence type="ECO:0000256" key="6">
    <source>
        <dbReference type="ARBA" id="ARBA00023136"/>
    </source>
</evidence>
<dbReference type="SUPFAM" id="SSF56935">
    <property type="entry name" value="Porins"/>
    <property type="match status" value="1"/>
</dbReference>
<organism evidence="13 14">
    <name type="scientific">Salegentibacter agarivorans</name>
    <dbReference type="NCBI Taxonomy" id="345907"/>
    <lineage>
        <taxon>Bacteria</taxon>
        <taxon>Pseudomonadati</taxon>
        <taxon>Bacteroidota</taxon>
        <taxon>Flavobacteriia</taxon>
        <taxon>Flavobacteriales</taxon>
        <taxon>Flavobacteriaceae</taxon>
        <taxon>Salegentibacter</taxon>
    </lineage>
</organism>
<evidence type="ECO:0000256" key="7">
    <source>
        <dbReference type="ARBA" id="ARBA00023237"/>
    </source>
</evidence>
<dbReference type="Pfam" id="PF07715">
    <property type="entry name" value="Plug"/>
    <property type="match status" value="1"/>
</dbReference>
<feature type="signal peptide" evidence="10">
    <location>
        <begin position="1"/>
        <end position="21"/>
    </location>
</feature>
<keyword evidence="2 8" id="KW-0813">Transport</keyword>
<comment type="similarity">
    <text evidence="8 9">Belongs to the TonB-dependent receptor family.</text>
</comment>
<name>A0A1I2K2H7_9FLAO</name>
<dbReference type="InterPro" id="IPR000531">
    <property type="entry name" value="Beta-barrel_TonB"/>
</dbReference>
<dbReference type="InterPro" id="IPR008969">
    <property type="entry name" value="CarboxyPept-like_regulatory"/>
</dbReference>
<dbReference type="SUPFAM" id="SSF49464">
    <property type="entry name" value="Carboxypeptidase regulatory domain-like"/>
    <property type="match status" value="1"/>
</dbReference>
<sequence length="972" mass="107659">MKTLFKSTLMLLLMLPMSFFAQETVSGVVSESATGLPIPGANVIVKGTTNGAVTDFDGNYTIQNVSEDDILVFSFLGFASQEIPYEGQATLDVQLDEDQATLEEVVLIGYGSTSEQDATGSVEKISAESFNQGAVVSPEQLISGKSAGVRITPGSGEPGGGSEIRIRGGSSLSGNNSPLIVVDGVPLDQRGVQGVRNQLNSINPNEIEDFVILKDAAATSIYGSRASNGVILITTKTGKKESPLALSYDLKVSAGRIIDKVDVLNADQFRTLINETPGTDPSLLGDANTDWQDQIYQTAVGAIHNFTATQGFENFTYRINYNHTSQTGVLKTDVYERNALNIALNQDLFDNHLKLSLTSKGIVDENRFADQGAIGSAVGFDPTQPVYNEGSYFDGYYEHTLSPEQQQIQATRNPLALLEQLDGRGVTKRNITNLNAEYKFHFLPELKFNVNAGFDYSENDGYNRRPLTSAANNQDIPYFEDYGGFNRNTLLDFYFNYKNDIDFLDTEIDLTAGHSYQEFFITSQTTETVSNDIQDFPRDINRNALESYFGRASFDIANKYLVSGSVRRDGSSRFGGDNKWSIFPALSVGWKLHNENFLADSNVLNQLKLRAGYGVTGNQEIGPNYGYFGTYNPSVGGARYQFGNQFYNTLRPEAYDSDLKWEELQTYNVGIDYGFFNNRISGTIEAYYRETEDLLATVPVPAGANLTDLLVTNVGSTVSKGLEFGINGAIIQQEDFNWDLNYNLTFQDLEITNLTLGDNPNFQIPQGEISGGVGNNIQLWKEGFDPTTFNVFRQVYNENGQPIEGAYVDVNGDNEITEEDRVAYKKATPDYFMGLTNTMRYKNLDFSFTFRGNFGNYMYNNTQSSNGFVGAGTVTPQPYYSNFNSNVLESNFNNNQFFSDYYIQKADFVKLDNISVGYLFPGEDLDIRTSLTATNVWTITDYEGLDPEIANGIDNNFYPRSTTIVLGLNLSF</sequence>
<dbReference type="PROSITE" id="PS52016">
    <property type="entry name" value="TONB_DEPENDENT_REC_3"/>
    <property type="match status" value="1"/>
</dbReference>
<evidence type="ECO:0000259" key="11">
    <source>
        <dbReference type="Pfam" id="PF00593"/>
    </source>
</evidence>
<dbReference type="Proteomes" id="UP000199116">
    <property type="component" value="Unassembled WGS sequence"/>
</dbReference>
<dbReference type="InterPro" id="IPR023997">
    <property type="entry name" value="TonB-dep_OMP_SusC/RagA_CS"/>
</dbReference>
<dbReference type="InterPro" id="IPR036942">
    <property type="entry name" value="Beta-barrel_TonB_sf"/>
</dbReference>
<keyword evidence="7 8" id="KW-0998">Cell outer membrane</keyword>
<feature type="domain" description="TonB-dependent receptor-like beta-barrel" evidence="11">
    <location>
        <begin position="371"/>
        <end position="764"/>
    </location>
</feature>
<evidence type="ECO:0000313" key="14">
    <source>
        <dbReference type="Proteomes" id="UP000199116"/>
    </source>
</evidence>
<dbReference type="Pfam" id="PF13715">
    <property type="entry name" value="CarbopepD_reg_2"/>
    <property type="match status" value="1"/>
</dbReference>
<reference evidence="14" key="1">
    <citation type="submission" date="2016-10" db="EMBL/GenBank/DDBJ databases">
        <authorList>
            <person name="Varghese N."/>
            <person name="Submissions S."/>
        </authorList>
    </citation>
    <scope>NUCLEOTIDE SEQUENCE [LARGE SCALE GENOMIC DNA]</scope>
    <source>
        <strain evidence="14">DSM 23515</strain>
    </source>
</reference>
<dbReference type="InterPro" id="IPR012910">
    <property type="entry name" value="Plug_dom"/>
</dbReference>
<evidence type="ECO:0000256" key="3">
    <source>
        <dbReference type="ARBA" id="ARBA00022452"/>
    </source>
</evidence>
<dbReference type="Gene3D" id="2.60.40.1120">
    <property type="entry name" value="Carboxypeptidase-like, regulatory domain"/>
    <property type="match status" value="1"/>
</dbReference>
<evidence type="ECO:0000256" key="9">
    <source>
        <dbReference type="RuleBase" id="RU003357"/>
    </source>
</evidence>
<dbReference type="RefSeq" id="WP_093302145.1">
    <property type="nucleotide sequence ID" value="NZ_FOOH01000001.1"/>
</dbReference>
<evidence type="ECO:0000256" key="2">
    <source>
        <dbReference type="ARBA" id="ARBA00022448"/>
    </source>
</evidence>
<feature type="chain" id="PRO_5011555103" evidence="10">
    <location>
        <begin position="22"/>
        <end position="972"/>
    </location>
</feature>
<evidence type="ECO:0000313" key="13">
    <source>
        <dbReference type="EMBL" id="SFF59271.1"/>
    </source>
</evidence>
<dbReference type="Pfam" id="PF00593">
    <property type="entry name" value="TonB_dep_Rec_b-barrel"/>
    <property type="match status" value="1"/>
</dbReference>
<evidence type="ECO:0000259" key="12">
    <source>
        <dbReference type="Pfam" id="PF07715"/>
    </source>
</evidence>
<keyword evidence="5 9" id="KW-0798">TonB box</keyword>
<dbReference type="AlphaFoldDB" id="A0A1I2K2H7"/>
<evidence type="ECO:0000256" key="1">
    <source>
        <dbReference type="ARBA" id="ARBA00004571"/>
    </source>
</evidence>
<dbReference type="Gene3D" id="2.40.170.20">
    <property type="entry name" value="TonB-dependent receptor, beta-barrel domain"/>
    <property type="match status" value="1"/>
</dbReference>
<dbReference type="InterPro" id="IPR023996">
    <property type="entry name" value="TonB-dep_OMP_SusC/RagA"/>
</dbReference>
<dbReference type="InterPro" id="IPR039426">
    <property type="entry name" value="TonB-dep_rcpt-like"/>
</dbReference>
<dbReference type="NCBIfam" id="TIGR04057">
    <property type="entry name" value="SusC_RagA_signa"/>
    <property type="match status" value="1"/>
</dbReference>
<dbReference type="EMBL" id="FOOH01000001">
    <property type="protein sequence ID" value="SFF59271.1"/>
    <property type="molecule type" value="Genomic_DNA"/>
</dbReference>
<dbReference type="Gene3D" id="2.170.130.10">
    <property type="entry name" value="TonB-dependent receptor, plug domain"/>
    <property type="match status" value="1"/>
</dbReference>
<comment type="subcellular location">
    <subcellularLocation>
        <location evidence="1 8">Cell outer membrane</location>
        <topology evidence="1 8">Multi-pass membrane protein</topology>
    </subcellularLocation>
</comment>
<evidence type="ECO:0000256" key="8">
    <source>
        <dbReference type="PROSITE-ProRule" id="PRU01360"/>
    </source>
</evidence>